<dbReference type="Proteomes" id="UP000094147">
    <property type="component" value="Chromosome"/>
</dbReference>
<feature type="transmembrane region" description="Helical" evidence="7">
    <location>
        <begin position="166"/>
        <end position="187"/>
    </location>
</feature>
<dbReference type="STRING" id="1144748.KS2013_1360"/>
<dbReference type="GO" id="GO:0005886">
    <property type="term" value="C:plasma membrane"/>
    <property type="evidence" value="ECO:0007669"/>
    <property type="project" value="UniProtKB-SubCell"/>
</dbReference>
<evidence type="ECO:0000256" key="7">
    <source>
        <dbReference type="HAMAP-Rule" id="MF_00672"/>
    </source>
</evidence>
<dbReference type="HAMAP" id="MF_00672">
    <property type="entry name" value="UPF0761"/>
    <property type="match status" value="1"/>
</dbReference>
<gene>
    <name evidence="8" type="ORF">KS2013_1360</name>
</gene>
<dbReference type="InterPro" id="IPR023679">
    <property type="entry name" value="UPF0761_bac"/>
</dbReference>
<evidence type="ECO:0000256" key="5">
    <source>
        <dbReference type="ARBA" id="ARBA00022989"/>
    </source>
</evidence>
<feature type="transmembrane region" description="Helical" evidence="7">
    <location>
        <begin position="199"/>
        <end position="221"/>
    </location>
</feature>
<feature type="transmembrane region" description="Helical" evidence="7">
    <location>
        <begin position="241"/>
        <end position="262"/>
    </location>
</feature>
<dbReference type="NCBIfam" id="TIGR00765">
    <property type="entry name" value="yihY_not_rbn"/>
    <property type="match status" value="1"/>
</dbReference>
<keyword evidence="9" id="KW-1185">Reference proteome</keyword>
<feature type="transmembrane region" description="Helical" evidence="7">
    <location>
        <begin position="37"/>
        <end position="57"/>
    </location>
</feature>
<dbReference type="KEGG" id="ksd:KS2013_1360"/>
<keyword evidence="5 7" id="KW-1133">Transmembrane helix</keyword>
<keyword evidence="3" id="KW-0997">Cell inner membrane</keyword>
<evidence type="ECO:0000256" key="6">
    <source>
        <dbReference type="ARBA" id="ARBA00023136"/>
    </source>
</evidence>
<feature type="transmembrane region" description="Helical" evidence="7">
    <location>
        <begin position="134"/>
        <end position="160"/>
    </location>
</feature>
<evidence type="ECO:0000313" key="8">
    <source>
        <dbReference type="EMBL" id="AOE50072.1"/>
    </source>
</evidence>
<evidence type="ECO:0000313" key="9">
    <source>
        <dbReference type="Proteomes" id="UP000094147"/>
    </source>
</evidence>
<sequence>MLEKRIKWLKAFSKFVFSEFAKKNAGSMAAELTLNNMLALVPLMTVAVSLMAIFPAFDNLNLQVQDLIFKNLLPETGLAVQEHLNEYVAKSKNLSAVGFAFLIVTSLMLMRAIDRAINTIWETRNRRRGIQKWLSYWAMLTMAPILIAASLAASSYFAALPLVSKISGVLTFGLPFILIVLAFTALYMVTPFSHVKFRLAVLSATVTAILFELAKYGFAIFVTKFSTYEVIYGAITAIPLFFLWVFLSWLILLFGAVICFALHRFEMQSEKTEHEFISILKILQFFAMAQASESSVTIAQLKSKFSYLHGQTLRHLVEQLLSLNYLAKLENDQYCLKLNASDLTIGRVYRQGPWRLPNNNQILDAEEESSFTKYVESANEAVSEELDVSIVRDHSKDSNQ</sequence>
<feature type="transmembrane region" description="Helical" evidence="7">
    <location>
        <begin position="94"/>
        <end position="113"/>
    </location>
</feature>
<dbReference type="AlphaFoldDB" id="A0A1B3BB98"/>
<dbReference type="PANTHER" id="PTHR30213">
    <property type="entry name" value="INNER MEMBRANE PROTEIN YHJD"/>
    <property type="match status" value="1"/>
</dbReference>
<dbReference type="OrthoDB" id="9808671at2"/>
<dbReference type="PANTHER" id="PTHR30213:SF0">
    <property type="entry name" value="UPF0761 MEMBRANE PROTEIN YIHY"/>
    <property type="match status" value="1"/>
</dbReference>
<keyword evidence="2 7" id="KW-1003">Cell membrane</keyword>
<proteinExistence type="inferred from homology"/>
<comment type="similarity">
    <text evidence="7">Belongs to the UPF0761 family.</text>
</comment>
<accession>A0A1B3BB98</accession>
<name>A0A1B3BB98_9GAMM</name>
<organism evidence="8 9">
    <name type="scientific">Kangiella sediminilitoris</name>
    <dbReference type="NCBI Taxonomy" id="1144748"/>
    <lineage>
        <taxon>Bacteria</taxon>
        <taxon>Pseudomonadati</taxon>
        <taxon>Pseudomonadota</taxon>
        <taxon>Gammaproteobacteria</taxon>
        <taxon>Kangiellales</taxon>
        <taxon>Kangiellaceae</taxon>
        <taxon>Kangiella</taxon>
    </lineage>
</organism>
<dbReference type="InterPro" id="IPR017039">
    <property type="entry name" value="Virul_fac_BrkB"/>
</dbReference>
<dbReference type="Pfam" id="PF03631">
    <property type="entry name" value="Virul_fac_BrkB"/>
    <property type="match status" value="1"/>
</dbReference>
<evidence type="ECO:0000256" key="2">
    <source>
        <dbReference type="ARBA" id="ARBA00022475"/>
    </source>
</evidence>
<keyword evidence="6 7" id="KW-0472">Membrane</keyword>
<keyword evidence="4 7" id="KW-0812">Transmembrane</keyword>
<evidence type="ECO:0000256" key="3">
    <source>
        <dbReference type="ARBA" id="ARBA00022519"/>
    </source>
</evidence>
<evidence type="ECO:0000256" key="1">
    <source>
        <dbReference type="ARBA" id="ARBA00004651"/>
    </source>
</evidence>
<comment type="subcellular location">
    <subcellularLocation>
        <location evidence="1 7">Cell membrane</location>
        <topology evidence="1 7">Multi-pass membrane protein</topology>
    </subcellularLocation>
</comment>
<evidence type="ECO:0000256" key="4">
    <source>
        <dbReference type="ARBA" id="ARBA00022692"/>
    </source>
</evidence>
<protein>
    <recommendedName>
        <fullName evidence="7">UPF0761 membrane protein KS2013_1360</fullName>
    </recommendedName>
</protein>
<dbReference type="EMBL" id="CP012418">
    <property type="protein sequence ID" value="AOE50072.1"/>
    <property type="molecule type" value="Genomic_DNA"/>
</dbReference>
<dbReference type="RefSeq" id="WP_068991653.1">
    <property type="nucleotide sequence ID" value="NZ_CP012418.1"/>
</dbReference>
<reference evidence="9" key="1">
    <citation type="submission" date="2015-08" db="EMBL/GenBank/DDBJ databases">
        <authorList>
            <person name="Kim K.M."/>
        </authorList>
    </citation>
    <scope>NUCLEOTIDE SEQUENCE [LARGE SCALE GENOMIC DNA]</scope>
    <source>
        <strain evidence="9">KCTC 23892</strain>
    </source>
</reference>